<dbReference type="PATRIC" id="fig|1365253.3.peg.4008"/>
<evidence type="ECO:0000313" key="1">
    <source>
        <dbReference type="EMBL" id="KZN44400.1"/>
    </source>
</evidence>
<evidence type="ECO:0008006" key="3">
    <source>
        <dbReference type="Google" id="ProtNLM"/>
    </source>
</evidence>
<sequence>MTEEGVDAELQLVESGSAHATVSIYQNQIVGLAILISGVDAPSYIEKYARAAEASFIGDVVVSKKHSGMGGCLSTTQGVYTQSKVFKLEVCLD</sequence>
<dbReference type="RefSeq" id="WP_231100891.1">
    <property type="nucleotide sequence ID" value="NZ_AUXT01000190.1"/>
</dbReference>
<accession>A0A166ZKA0</accession>
<evidence type="ECO:0000313" key="2">
    <source>
        <dbReference type="Proteomes" id="UP000076587"/>
    </source>
</evidence>
<dbReference type="Proteomes" id="UP000076587">
    <property type="component" value="Unassembled WGS sequence"/>
</dbReference>
<reference evidence="1 2" key="1">
    <citation type="submission" date="2013-07" db="EMBL/GenBank/DDBJ databases">
        <title>Comparative Genomic and Metabolomic Analysis of Twelve Strains of Pseudoalteromonas luteoviolacea.</title>
        <authorList>
            <person name="Vynne N.G."/>
            <person name="Mansson M."/>
            <person name="Gram L."/>
        </authorList>
    </citation>
    <scope>NUCLEOTIDE SEQUENCE [LARGE SCALE GENOMIC DNA]</scope>
    <source>
        <strain evidence="1 2">NCIMB 1942</strain>
    </source>
</reference>
<dbReference type="EMBL" id="AUXT01000190">
    <property type="protein sequence ID" value="KZN44400.1"/>
    <property type="molecule type" value="Genomic_DNA"/>
</dbReference>
<gene>
    <name evidence="1" type="ORF">N482_16350</name>
</gene>
<organism evidence="1 2">
    <name type="scientific">Pseudoalteromonas luteoviolacea NCIMB 1942</name>
    <dbReference type="NCBI Taxonomy" id="1365253"/>
    <lineage>
        <taxon>Bacteria</taxon>
        <taxon>Pseudomonadati</taxon>
        <taxon>Pseudomonadota</taxon>
        <taxon>Gammaproteobacteria</taxon>
        <taxon>Alteromonadales</taxon>
        <taxon>Pseudoalteromonadaceae</taxon>
        <taxon>Pseudoalteromonas</taxon>
    </lineage>
</organism>
<name>A0A166ZKA0_9GAMM</name>
<dbReference type="AlphaFoldDB" id="A0A166ZKA0"/>
<proteinExistence type="predicted"/>
<comment type="caution">
    <text evidence="1">The sequence shown here is derived from an EMBL/GenBank/DDBJ whole genome shotgun (WGS) entry which is preliminary data.</text>
</comment>
<protein>
    <recommendedName>
        <fullName evidence="3">N-acetyltransferase domain-containing protein</fullName>
    </recommendedName>
</protein>